<dbReference type="STRING" id="937218.SAMN06297251_111122"/>
<feature type="compositionally biased region" description="Basic residues" evidence="1">
    <location>
        <begin position="68"/>
        <end position="85"/>
    </location>
</feature>
<feature type="region of interest" description="Disordered" evidence="1">
    <location>
        <begin position="233"/>
        <end position="267"/>
    </location>
</feature>
<reference evidence="3 4" key="1">
    <citation type="submission" date="2017-04" db="EMBL/GenBank/DDBJ databases">
        <authorList>
            <person name="Afonso C.L."/>
            <person name="Miller P.J."/>
            <person name="Scott M.A."/>
            <person name="Spackman E."/>
            <person name="Goraichik I."/>
            <person name="Dimitrov K.M."/>
            <person name="Suarez D.L."/>
            <person name="Swayne D.E."/>
        </authorList>
    </citation>
    <scope>NUCLEOTIDE SEQUENCE [LARGE SCALE GENOMIC DNA]</scope>
    <source>
        <strain evidence="3 4">CGMCC 1.10972</strain>
    </source>
</reference>
<proteinExistence type="predicted"/>
<keyword evidence="2" id="KW-0732">Signal</keyword>
<feature type="region of interest" description="Disordered" evidence="1">
    <location>
        <begin position="130"/>
        <end position="183"/>
    </location>
</feature>
<dbReference type="EMBL" id="FWXR01000011">
    <property type="protein sequence ID" value="SMC88604.1"/>
    <property type="molecule type" value="Genomic_DNA"/>
</dbReference>
<protein>
    <recommendedName>
        <fullName evidence="5">LTXXQ motif family protein</fullName>
    </recommendedName>
</protein>
<dbReference type="RefSeq" id="WP_084410540.1">
    <property type="nucleotide sequence ID" value="NZ_FWXR01000011.1"/>
</dbReference>
<name>A0A1W2CUL4_9HYPH</name>
<accession>A0A1W2CUL4</accession>
<sequence length="267" mass="27857">MRYAPNRRAKLGFAALASAAVLTVSAAGSAFSQSPTPPQMPNAAAQSDAASPAGREGENRRGGERHAWNGHHGKHGGKHHGRRGGRGPMMSPAAVAAGLATLETGIGITPEQMGPWRDFTGAAVAFSEAVQPPMRGPGGWRGKDDARMMPSAEAEQGASTETDGEADAVAPADGPDGAPIGSNAAGGSIFPFANRMADRAIAAGEAGQRLKSAMTNLDGVLTAEQKQTAQTLVRSMMREARDHRRGERERPHRGDREGPRHHRGDRG</sequence>
<evidence type="ECO:0000256" key="2">
    <source>
        <dbReference type="SAM" id="SignalP"/>
    </source>
</evidence>
<feature type="compositionally biased region" description="Low complexity" evidence="1">
    <location>
        <begin position="167"/>
        <end position="181"/>
    </location>
</feature>
<dbReference type="Proteomes" id="UP000192656">
    <property type="component" value="Unassembled WGS sequence"/>
</dbReference>
<evidence type="ECO:0000256" key="1">
    <source>
        <dbReference type="SAM" id="MobiDB-lite"/>
    </source>
</evidence>
<evidence type="ECO:0000313" key="3">
    <source>
        <dbReference type="EMBL" id="SMC88604.1"/>
    </source>
</evidence>
<evidence type="ECO:0008006" key="5">
    <source>
        <dbReference type="Google" id="ProtNLM"/>
    </source>
</evidence>
<keyword evidence="4" id="KW-1185">Reference proteome</keyword>
<dbReference type="OrthoDB" id="7354754at2"/>
<feature type="chain" id="PRO_5012574256" description="LTXXQ motif family protein" evidence="2">
    <location>
        <begin position="27"/>
        <end position="267"/>
    </location>
</feature>
<evidence type="ECO:0000313" key="4">
    <source>
        <dbReference type="Proteomes" id="UP000192656"/>
    </source>
</evidence>
<gene>
    <name evidence="3" type="ORF">SAMN06297251_111122</name>
</gene>
<feature type="compositionally biased region" description="Basic and acidic residues" evidence="1">
    <location>
        <begin position="55"/>
        <end position="67"/>
    </location>
</feature>
<feature type="region of interest" description="Disordered" evidence="1">
    <location>
        <begin position="29"/>
        <end position="91"/>
    </location>
</feature>
<feature type="signal peptide" evidence="2">
    <location>
        <begin position="1"/>
        <end position="26"/>
    </location>
</feature>
<feature type="compositionally biased region" description="Low complexity" evidence="1">
    <location>
        <begin position="43"/>
        <end position="54"/>
    </location>
</feature>
<organism evidence="3 4">
    <name type="scientific">Fulvimarina manganoxydans</name>
    <dbReference type="NCBI Taxonomy" id="937218"/>
    <lineage>
        <taxon>Bacteria</taxon>
        <taxon>Pseudomonadati</taxon>
        <taxon>Pseudomonadota</taxon>
        <taxon>Alphaproteobacteria</taxon>
        <taxon>Hyphomicrobiales</taxon>
        <taxon>Aurantimonadaceae</taxon>
        <taxon>Fulvimarina</taxon>
    </lineage>
</organism>
<dbReference type="AlphaFoldDB" id="A0A1W2CUL4"/>
<feature type="compositionally biased region" description="Basic and acidic residues" evidence="1">
    <location>
        <begin position="236"/>
        <end position="258"/>
    </location>
</feature>